<sequence length="341" mass="37544">MTERESSTEYDGINIEIDQHKMGCVTTLLYSDTVAKLRTTLVEKMPNLPANCTFLDGEGYPVSKAKEQSTEIGELLSSNDTVHLTSTYPIGDMTNDEARWSQQGITVAGGNGDGSALNQFCYPVGIYVHDDESIFIADSWNERIMQWKRGATEGQVVAGGNGYGLRLNQLYEPSDVILDKETNSLIICDAKNSRVMKWSLQEGTTTGEILIDKIWCWGLAMDDQRNLYVTDVANQAVRRYKMGESTGTVVAGGNGQGDQSNQLSVPYCVFVDQDYAVYVSDQQNHRVMKWTKGARTGIIVAGGRGSGLNLIQMGDPCGMFVDKKGTVFVAENGYGRVTRWC</sequence>
<comment type="caution">
    <text evidence="2">The sequence shown here is derived from an EMBL/GenBank/DDBJ whole genome shotgun (WGS) entry which is preliminary data.</text>
</comment>
<proteinExistence type="predicted"/>
<dbReference type="InterPro" id="IPR050952">
    <property type="entry name" value="TRIM-NHL_E3_ligases"/>
</dbReference>
<evidence type="ECO:0000313" key="2">
    <source>
        <dbReference type="EMBL" id="CAF4173658.1"/>
    </source>
</evidence>
<protein>
    <recommendedName>
        <fullName evidence="4">NHL repeat containing protein-like protein</fullName>
    </recommendedName>
</protein>
<organism evidence="2 3">
    <name type="scientific">Adineta steineri</name>
    <dbReference type="NCBI Taxonomy" id="433720"/>
    <lineage>
        <taxon>Eukaryota</taxon>
        <taxon>Metazoa</taxon>
        <taxon>Spiralia</taxon>
        <taxon>Gnathifera</taxon>
        <taxon>Rotifera</taxon>
        <taxon>Eurotatoria</taxon>
        <taxon>Bdelloidea</taxon>
        <taxon>Adinetida</taxon>
        <taxon>Adinetidae</taxon>
        <taxon>Adineta</taxon>
    </lineage>
</organism>
<reference evidence="2" key="1">
    <citation type="submission" date="2021-02" db="EMBL/GenBank/DDBJ databases">
        <authorList>
            <person name="Nowell W R."/>
        </authorList>
    </citation>
    <scope>NUCLEOTIDE SEQUENCE</scope>
</reference>
<dbReference type="InterPro" id="IPR011042">
    <property type="entry name" value="6-blade_b-propeller_TolB-like"/>
</dbReference>
<gene>
    <name evidence="1" type="ORF">JYZ213_LOCUS44677</name>
    <name evidence="2" type="ORF">OXD698_LOCUS39320</name>
</gene>
<dbReference type="Gene3D" id="2.120.10.30">
    <property type="entry name" value="TolB, C-terminal domain"/>
    <property type="match status" value="1"/>
</dbReference>
<dbReference type="EMBL" id="CAJOAZ010007928">
    <property type="protein sequence ID" value="CAF4173658.1"/>
    <property type="molecule type" value="Genomic_DNA"/>
</dbReference>
<dbReference type="Proteomes" id="UP000663844">
    <property type="component" value="Unassembled WGS sequence"/>
</dbReference>
<name>A0A819ZUM0_9BILA</name>
<evidence type="ECO:0000313" key="1">
    <source>
        <dbReference type="EMBL" id="CAF1522952.1"/>
    </source>
</evidence>
<dbReference type="AlphaFoldDB" id="A0A819ZUM0"/>
<dbReference type="Gene3D" id="2.40.10.500">
    <property type="match status" value="1"/>
</dbReference>
<evidence type="ECO:0000313" key="3">
    <source>
        <dbReference type="Proteomes" id="UP000663844"/>
    </source>
</evidence>
<dbReference type="Proteomes" id="UP000663845">
    <property type="component" value="Unassembled WGS sequence"/>
</dbReference>
<dbReference type="EMBL" id="CAJNOG010002985">
    <property type="protein sequence ID" value="CAF1522952.1"/>
    <property type="molecule type" value="Genomic_DNA"/>
</dbReference>
<dbReference type="SUPFAM" id="SSF101898">
    <property type="entry name" value="NHL repeat"/>
    <property type="match status" value="1"/>
</dbReference>
<dbReference type="CDD" id="cd05819">
    <property type="entry name" value="NHL"/>
    <property type="match status" value="1"/>
</dbReference>
<evidence type="ECO:0008006" key="4">
    <source>
        <dbReference type="Google" id="ProtNLM"/>
    </source>
</evidence>
<accession>A0A819ZUM0</accession>
<dbReference type="PANTHER" id="PTHR24104">
    <property type="entry name" value="E3 UBIQUITIN-PROTEIN LIGASE NHLRC1-RELATED"/>
    <property type="match status" value="1"/>
</dbReference>